<gene>
    <name evidence="3" type="ORF">BECKSD772D_GA0070982_101139</name>
    <name evidence="2" type="ORF">BECKSD772E_GA0070983_101043</name>
    <name evidence="1" type="ORF">BECKSD772F_GA0070984_101045</name>
</gene>
<evidence type="ECO:0000313" key="1">
    <source>
        <dbReference type="EMBL" id="VFK37122.1"/>
    </source>
</evidence>
<evidence type="ECO:0000313" key="3">
    <source>
        <dbReference type="EMBL" id="VFK78308.1"/>
    </source>
</evidence>
<evidence type="ECO:0000313" key="2">
    <source>
        <dbReference type="EMBL" id="VFK41229.1"/>
    </source>
</evidence>
<dbReference type="EMBL" id="CAADFR010000010">
    <property type="protein sequence ID" value="VFK37122.1"/>
    <property type="molecule type" value="Genomic_DNA"/>
</dbReference>
<sequence>MMRHKDSMAMDYSVVPLCNSPSTIDTIGGMVWLRFPNSVEMAGARLTENMLALRAKPAW</sequence>
<proteinExistence type="predicted"/>
<dbReference type="AlphaFoldDB" id="A0A450Y6F8"/>
<name>A0A450Y6F8_9GAMM</name>
<organism evidence="1">
    <name type="scientific">Candidatus Kentrum sp. SD</name>
    <dbReference type="NCBI Taxonomy" id="2126332"/>
    <lineage>
        <taxon>Bacteria</taxon>
        <taxon>Pseudomonadati</taxon>
        <taxon>Pseudomonadota</taxon>
        <taxon>Gammaproteobacteria</taxon>
        <taxon>Candidatus Kentrum</taxon>
    </lineage>
</organism>
<dbReference type="EMBL" id="CAADFU010000010">
    <property type="protein sequence ID" value="VFK41229.1"/>
    <property type="molecule type" value="Genomic_DNA"/>
</dbReference>
<dbReference type="EMBL" id="CAADHB010000011">
    <property type="protein sequence ID" value="VFK78308.1"/>
    <property type="molecule type" value="Genomic_DNA"/>
</dbReference>
<accession>A0A450Y6F8</accession>
<reference evidence="1" key="1">
    <citation type="submission" date="2019-02" db="EMBL/GenBank/DDBJ databases">
        <authorList>
            <person name="Gruber-Vodicka R. H."/>
            <person name="Seah K. B. B."/>
        </authorList>
    </citation>
    <scope>NUCLEOTIDE SEQUENCE</scope>
    <source>
        <strain evidence="3">BECK_S127</strain>
        <strain evidence="2">BECK_S1320</strain>
        <strain evidence="1">BECK_S1321</strain>
    </source>
</reference>
<protein>
    <submittedName>
        <fullName evidence="1">Uncharacterized protein</fullName>
    </submittedName>
</protein>